<evidence type="ECO:0000256" key="6">
    <source>
        <dbReference type="ARBA" id="ARBA00023065"/>
    </source>
</evidence>
<evidence type="ECO:0000256" key="1">
    <source>
        <dbReference type="ARBA" id="ARBA00004651"/>
    </source>
</evidence>
<keyword evidence="3" id="KW-0997">Cell inner membrane</keyword>
<dbReference type="GO" id="GO:0062054">
    <property type="term" value="F:fluoride channel activity"/>
    <property type="evidence" value="ECO:0007669"/>
    <property type="project" value="UniProtKB-UniRule"/>
</dbReference>
<name>A0A1Y6CMY3_9BACT</name>
<keyword evidence="2 11" id="KW-1003">Cell membrane</keyword>
<dbReference type="PANTHER" id="PTHR28259">
    <property type="entry name" value="FLUORIDE EXPORT PROTEIN 1-RELATED"/>
    <property type="match status" value="1"/>
</dbReference>
<evidence type="ECO:0000256" key="4">
    <source>
        <dbReference type="ARBA" id="ARBA00022692"/>
    </source>
</evidence>
<evidence type="ECO:0000256" key="8">
    <source>
        <dbReference type="ARBA" id="ARBA00023303"/>
    </source>
</evidence>
<protein>
    <recommendedName>
        <fullName evidence="11">Fluoride-specific ion channel FluC</fullName>
    </recommendedName>
</protein>
<keyword evidence="11" id="KW-0813">Transport</keyword>
<keyword evidence="13" id="KW-1185">Reference proteome</keyword>
<keyword evidence="8 11" id="KW-0407">Ion channel</keyword>
<comment type="catalytic activity">
    <reaction evidence="10">
        <text>fluoride(in) = fluoride(out)</text>
        <dbReference type="Rhea" id="RHEA:76159"/>
        <dbReference type="ChEBI" id="CHEBI:17051"/>
    </reaction>
    <physiologicalReaction direction="left-to-right" evidence="10">
        <dbReference type="Rhea" id="RHEA:76160"/>
    </physiologicalReaction>
</comment>
<comment type="activity regulation">
    <text evidence="11">Na(+) is not transported, but it plays an essential structural role and its presence is essential for fluoride channel function.</text>
</comment>
<evidence type="ECO:0000256" key="11">
    <source>
        <dbReference type="HAMAP-Rule" id="MF_00454"/>
    </source>
</evidence>
<comment type="subcellular location">
    <subcellularLocation>
        <location evidence="1 11">Cell membrane</location>
        <topology evidence="1 11">Multi-pass membrane protein</topology>
    </subcellularLocation>
</comment>
<evidence type="ECO:0000256" key="5">
    <source>
        <dbReference type="ARBA" id="ARBA00022989"/>
    </source>
</evidence>
<organism evidence="12 13">
    <name type="scientific">Pseudobacteriovorax antillogorgiicola</name>
    <dbReference type="NCBI Taxonomy" id="1513793"/>
    <lineage>
        <taxon>Bacteria</taxon>
        <taxon>Pseudomonadati</taxon>
        <taxon>Bdellovibrionota</taxon>
        <taxon>Oligoflexia</taxon>
        <taxon>Oligoflexales</taxon>
        <taxon>Pseudobacteriovoracaceae</taxon>
        <taxon>Pseudobacteriovorax</taxon>
    </lineage>
</organism>
<keyword evidence="11" id="KW-0479">Metal-binding</keyword>
<evidence type="ECO:0000313" key="13">
    <source>
        <dbReference type="Proteomes" id="UP000192907"/>
    </source>
</evidence>
<keyword evidence="7 11" id="KW-0472">Membrane</keyword>
<comment type="function">
    <text evidence="11">Fluoride-specific ion channel. Important for reducing fluoride concentration in the cell, thus reducing its toxicity.</text>
</comment>
<dbReference type="STRING" id="1513793.SAMN06296036_1338"/>
<feature type="transmembrane region" description="Helical" evidence="11">
    <location>
        <begin position="44"/>
        <end position="64"/>
    </location>
</feature>
<sequence>MGVSLLRDVKGGMQVLWISGGAIIGALTRYGAQLLIAQWTPLPAGTLLVNLLGCFGIGYVYGIAQSWPLDVRLGLVTGLLGALTTMSSFVMDLFQMAEQRRWWLLTAWILVTVVGGFICCALGVFLGQRQVA</sequence>
<reference evidence="13" key="1">
    <citation type="submission" date="2017-04" db="EMBL/GenBank/DDBJ databases">
        <authorList>
            <person name="Varghese N."/>
            <person name="Submissions S."/>
        </authorList>
    </citation>
    <scope>NUCLEOTIDE SEQUENCE [LARGE SCALE GENOMIC DNA]</scope>
    <source>
        <strain evidence="13">RKEM611</strain>
    </source>
</reference>
<proteinExistence type="inferred from homology"/>
<dbReference type="GO" id="GO:0140114">
    <property type="term" value="P:cellular detoxification of fluoride"/>
    <property type="evidence" value="ECO:0007669"/>
    <property type="project" value="UniProtKB-UniRule"/>
</dbReference>
<feature type="binding site" evidence="11">
    <location>
        <position position="81"/>
    </location>
    <ligand>
        <name>Na(+)</name>
        <dbReference type="ChEBI" id="CHEBI:29101"/>
        <note>structural</note>
    </ligand>
</feature>
<evidence type="ECO:0000256" key="9">
    <source>
        <dbReference type="ARBA" id="ARBA00035120"/>
    </source>
</evidence>
<dbReference type="GO" id="GO:0005886">
    <property type="term" value="C:plasma membrane"/>
    <property type="evidence" value="ECO:0007669"/>
    <property type="project" value="UniProtKB-SubCell"/>
</dbReference>
<gene>
    <name evidence="11" type="primary">fluC</name>
    <name evidence="11" type="synonym">crcB</name>
    <name evidence="12" type="ORF">SAMN06296036_1338</name>
</gene>
<accession>A0A1Y6CMY3</accession>
<evidence type="ECO:0000256" key="7">
    <source>
        <dbReference type="ARBA" id="ARBA00023136"/>
    </source>
</evidence>
<feature type="transmembrane region" description="Helical" evidence="11">
    <location>
        <begin position="12"/>
        <end position="32"/>
    </location>
</feature>
<evidence type="ECO:0000313" key="12">
    <source>
        <dbReference type="EMBL" id="SMF78811.1"/>
    </source>
</evidence>
<dbReference type="AlphaFoldDB" id="A0A1Y6CMY3"/>
<feature type="transmembrane region" description="Helical" evidence="11">
    <location>
        <begin position="71"/>
        <end position="90"/>
    </location>
</feature>
<feature type="transmembrane region" description="Helical" evidence="11">
    <location>
        <begin position="102"/>
        <end position="126"/>
    </location>
</feature>
<keyword evidence="4 11" id="KW-0812">Transmembrane</keyword>
<keyword evidence="5 11" id="KW-1133">Transmembrane helix</keyword>
<keyword evidence="11" id="KW-0915">Sodium</keyword>
<dbReference type="HAMAP" id="MF_00454">
    <property type="entry name" value="FluC"/>
    <property type="match status" value="1"/>
</dbReference>
<evidence type="ECO:0000256" key="10">
    <source>
        <dbReference type="ARBA" id="ARBA00035585"/>
    </source>
</evidence>
<evidence type="ECO:0000256" key="3">
    <source>
        <dbReference type="ARBA" id="ARBA00022519"/>
    </source>
</evidence>
<dbReference type="EMBL" id="FWZT01000033">
    <property type="protein sequence ID" value="SMF78811.1"/>
    <property type="molecule type" value="Genomic_DNA"/>
</dbReference>
<dbReference type="Pfam" id="PF02537">
    <property type="entry name" value="CRCB"/>
    <property type="match status" value="1"/>
</dbReference>
<dbReference type="InterPro" id="IPR003691">
    <property type="entry name" value="FluC"/>
</dbReference>
<comment type="similarity">
    <text evidence="9 11">Belongs to the fluoride channel Fluc/FEX (TC 1.A.43) family.</text>
</comment>
<evidence type="ECO:0000256" key="2">
    <source>
        <dbReference type="ARBA" id="ARBA00022475"/>
    </source>
</evidence>
<feature type="binding site" evidence="11">
    <location>
        <position position="84"/>
    </location>
    <ligand>
        <name>Na(+)</name>
        <dbReference type="ChEBI" id="CHEBI:29101"/>
        <note>structural</note>
    </ligand>
</feature>
<dbReference type="Proteomes" id="UP000192907">
    <property type="component" value="Unassembled WGS sequence"/>
</dbReference>
<keyword evidence="6 11" id="KW-0406">Ion transport</keyword>
<dbReference type="GO" id="GO:0046872">
    <property type="term" value="F:metal ion binding"/>
    <property type="evidence" value="ECO:0007669"/>
    <property type="project" value="UniProtKB-KW"/>
</dbReference>
<dbReference type="PANTHER" id="PTHR28259:SF1">
    <property type="entry name" value="FLUORIDE EXPORT PROTEIN 1-RELATED"/>
    <property type="match status" value="1"/>
</dbReference>